<keyword evidence="9" id="KW-0472">Membrane</keyword>
<keyword evidence="6 9" id="KW-0811">Translocation</keyword>
<gene>
    <name evidence="11" type="ORF">SELMODRAFT_106093</name>
</gene>
<dbReference type="eggNOG" id="KOG3480">
    <property type="taxonomic scope" value="Eukaryota"/>
</dbReference>
<dbReference type="PANTHER" id="PTHR11038:SF16">
    <property type="entry name" value="MITOCHONDRIAL IMPORT INNER MEMBRANE TRANSLOCASE SUBUNIT TIM10"/>
    <property type="match status" value="1"/>
</dbReference>
<dbReference type="GO" id="GO:0045039">
    <property type="term" value="P:protein insertion into mitochondrial inner membrane"/>
    <property type="evidence" value="ECO:0000318"/>
    <property type="project" value="GO_Central"/>
</dbReference>
<keyword evidence="9" id="KW-0143">Chaperone</keyword>
<evidence type="ECO:0000256" key="7">
    <source>
        <dbReference type="ARBA" id="ARBA00023128"/>
    </source>
</evidence>
<dbReference type="Proteomes" id="UP000001514">
    <property type="component" value="Unassembled WGS sequence"/>
</dbReference>
<keyword evidence="4" id="KW-0862">Zinc</keyword>
<dbReference type="HOGENOM" id="CLU_162151_3_0_1"/>
<dbReference type="InParanoid" id="D8S102"/>
<keyword evidence="8 9" id="KW-1015">Disulfide bond</keyword>
<comment type="similarity">
    <text evidence="1 9">Belongs to the small Tim family.</text>
</comment>
<organism evidence="12">
    <name type="scientific">Selaginella moellendorffii</name>
    <name type="common">Spikemoss</name>
    <dbReference type="NCBI Taxonomy" id="88036"/>
    <lineage>
        <taxon>Eukaryota</taxon>
        <taxon>Viridiplantae</taxon>
        <taxon>Streptophyta</taxon>
        <taxon>Embryophyta</taxon>
        <taxon>Tracheophyta</taxon>
        <taxon>Lycopodiopsida</taxon>
        <taxon>Selaginellales</taxon>
        <taxon>Selaginellaceae</taxon>
        <taxon>Selaginella</taxon>
    </lineage>
</organism>
<comment type="domain">
    <text evidence="9">The twin CX3C motif contains 4 conserved Cys residues that form 2 disulfide bonds in the mitochondrial intermembrane space.</text>
</comment>
<keyword evidence="5 9" id="KW-0653">Protein transport</keyword>
<dbReference type="Gene3D" id="1.10.287.810">
    <property type="entry name" value="Mitochondrial import inner membrane translocase subunit tim13 like domains"/>
    <property type="match status" value="1"/>
</dbReference>
<protein>
    <recommendedName>
        <fullName evidence="9">Mitochondrial import inner membrane translocase subunit</fullName>
    </recommendedName>
</protein>
<keyword evidence="9" id="KW-0999">Mitochondrion inner membrane</keyword>
<dbReference type="GO" id="GO:0046872">
    <property type="term" value="F:metal ion binding"/>
    <property type="evidence" value="ECO:0007669"/>
    <property type="project" value="UniProtKB-KW"/>
</dbReference>
<accession>D8S102</accession>
<evidence type="ECO:0000313" key="11">
    <source>
        <dbReference type="EMBL" id="EFJ22138.1"/>
    </source>
</evidence>
<evidence type="ECO:0000256" key="2">
    <source>
        <dbReference type="ARBA" id="ARBA00022448"/>
    </source>
</evidence>
<keyword evidence="7 9" id="KW-0496">Mitochondrion</keyword>
<evidence type="ECO:0000256" key="8">
    <source>
        <dbReference type="ARBA" id="ARBA00023157"/>
    </source>
</evidence>
<dbReference type="AlphaFoldDB" id="D8S102"/>
<sequence length="70" mass="8038">QMFNMAQQELESRVDLFNKMTLSCFNKCIGSRRESELNMGENSCIDRCTAKYWQVTTIIGQLLGSSRPPM</sequence>
<evidence type="ECO:0000256" key="1">
    <source>
        <dbReference type="ARBA" id="ARBA00006720"/>
    </source>
</evidence>
<name>D8S102_SELML</name>
<feature type="domain" description="Tim10-like" evidence="10">
    <location>
        <begin position="2"/>
        <end position="63"/>
    </location>
</feature>
<dbReference type="EMBL" id="GL377597">
    <property type="protein sequence ID" value="EFJ22138.1"/>
    <property type="molecule type" value="Genomic_DNA"/>
</dbReference>
<reference evidence="11 12" key="1">
    <citation type="journal article" date="2011" name="Science">
        <title>The Selaginella genome identifies genetic changes associated with the evolution of vascular plants.</title>
        <authorList>
            <person name="Banks J.A."/>
            <person name="Nishiyama T."/>
            <person name="Hasebe M."/>
            <person name="Bowman J.L."/>
            <person name="Gribskov M."/>
            <person name="dePamphilis C."/>
            <person name="Albert V.A."/>
            <person name="Aono N."/>
            <person name="Aoyama T."/>
            <person name="Ambrose B.A."/>
            <person name="Ashton N.W."/>
            <person name="Axtell M.J."/>
            <person name="Barker E."/>
            <person name="Barker M.S."/>
            <person name="Bennetzen J.L."/>
            <person name="Bonawitz N.D."/>
            <person name="Chapple C."/>
            <person name="Cheng C."/>
            <person name="Correa L.G."/>
            <person name="Dacre M."/>
            <person name="DeBarry J."/>
            <person name="Dreyer I."/>
            <person name="Elias M."/>
            <person name="Engstrom E.M."/>
            <person name="Estelle M."/>
            <person name="Feng L."/>
            <person name="Finet C."/>
            <person name="Floyd S.K."/>
            <person name="Frommer W.B."/>
            <person name="Fujita T."/>
            <person name="Gramzow L."/>
            <person name="Gutensohn M."/>
            <person name="Harholt J."/>
            <person name="Hattori M."/>
            <person name="Heyl A."/>
            <person name="Hirai T."/>
            <person name="Hiwatashi Y."/>
            <person name="Ishikawa M."/>
            <person name="Iwata M."/>
            <person name="Karol K.G."/>
            <person name="Koehler B."/>
            <person name="Kolukisaoglu U."/>
            <person name="Kubo M."/>
            <person name="Kurata T."/>
            <person name="Lalonde S."/>
            <person name="Li K."/>
            <person name="Li Y."/>
            <person name="Litt A."/>
            <person name="Lyons E."/>
            <person name="Manning G."/>
            <person name="Maruyama T."/>
            <person name="Michael T.P."/>
            <person name="Mikami K."/>
            <person name="Miyazaki S."/>
            <person name="Morinaga S."/>
            <person name="Murata T."/>
            <person name="Mueller-Roeber B."/>
            <person name="Nelson D.R."/>
            <person name="Obara M."/>
            <person name="Oguri Y."/>
            <person name="Olmstead R.G."/>
            <person name="Onodera N."/>
            <person name="Petersen B.L."/>
            <person name="Pils B."/>
            <person name="Prigge M."/>
            <person name="Rensing S.A."/>
            <person name="Riano-Pachon D.M."/>
            <person name="Roberts A.W."/>
            <person name="Sato Y."/>
            <person name="Scheller H.V."/>
            <person name="Schulz B."/>
            <person name="Schulz C."/>
            <person name="Shakirov E.V."/>
            <person name="Shibagaki N."/>
            <person name="Shinohara N."/>
            <person name="Shippen D.E."/>
            <person name="Soerensen I."/>
            <person name="Sotooka R."/>
            <person name="Sugimoto N."/>
            <person name="Sugita M."/>
            <person name="Sumikawa N."/>
            <person name="Tanurdzic M."/>
            <person name="Theissen G."/>
            <person name="Ulvskov P."/>
            <person name="Wakazuki S."/>
            <person name="Weng J.K."/>
            <person name="Willats W.W."/>
            <person name="Wipf D."/>
            <person name="Wolf P.G."/>
            <person name="Yang L."/>
            <person name="Zimmer A.D."/>
            <person name="Zhu Q."/>
            <person name="Mitros T."/>
            <person name="Hellsten U."/>
            <person name="Loque D."/>
            <person name="Otillar R."/>
            <person name="Salamov A."/>
            <person name="Schmutz J."/>
            <person name="Shapiro H."/>
            <person name="Lindquist E."/>
            <person name="Lucas S."/>
            <person name="Rokhsar D."/>
            <person name="Grigoriev I.V."/>
        </authorList>
    </citation>
    <scope>NUCLEOTIDE SEQUENCE [LARGE SCALE GENOMIC DNA]</scope>
</reference>
<comment type="subcellular location">
    <subcellularLocation>
        <location evidence="9">Mitochondrion inner membrane</location>
        <topology evidence="9">Peripheral membrane protein</topology>
        <orientation evidence="9">Intermembrane side</orientation>
    </subcellularLocation>
</comment>
<dbReference type="PANTHER" id="PTHR11038">
    <property type="entry name" value="MITOCHONDRIAL IMPORT INNER MEMBRANE TRANSLOCASE SUBUNIT TIM10"/>
    <property type="match status" value="1"/>
</dbReference>
<keyword evidence="2 9" id="KW-0813">Transport</keyword>
<evidence type="ECO:0000313" key="12">
    <source>
        <dbReference type="Proteomes" id="UP000001514"/>
    </source>
</evidence>
<evidence type="ECO:0000259" key="10">
    <source>
        <dbReference type="Pfam" id="PF02953"/>
    </source>
</evidence>
<dbReference type="InterPro" id="IPR004217">
    <property type="entry name" value="Tim10-like"/>
</dbReference>
<evidence type="ECO:0000256" key="3">
    <source>
        <dbReference type="ARBA" id="ARBA00022723"/>
    </source>
</evidence>
<dbReference type="SUPFAM" id="SSF144122">
    <property type="entry name" value="Tim10-like"/>
    <property type="match status" value="1"/>
</dbReference>
<dbReference type="FunCoup" id="D8S102">
    <property type="interactions" value="3213"/>
</dbReference>
<dbReference type="OMA" id="VGENMQK"/>
<proteinExistence type="inferred from homology"/>
<dbReference type="KEGG" id="smo:SELMODRAFT_106093"/>
<dbReference type="STRING" id="88036.D8S102"/>
<evidence type="ECO:0000256" key="4">
    <source>
        <dbReference type="ARBA" id="ARBA00022833"/>
    </source>
</evidence>
<evidence type="ECO:0000256" key="6">
    <source>
        <dbReference type="ARBA" id="ARBA00023010"/>
    </source>
</evidence>
<dbReference type="Gramene" id="EFJ22138">
    <property type="protein sequence ID" value="EFJ22138"/>
    <property type="gene ID" value="SELMODRAFT_106093"/>
</dbReference>
<evidence type="ECO:0000256" key="5">
    <source>
        <dbReference type="ARBA" id="ARBA00022927"/>
    </source>
</evidence>
<comment type="function">
    <text evidence="9">Mitochondrial intermembrane chaperone that participates in the import and insertion of some multi-pass transmembrane proteins into the mitochondrial inner membrane. Also required for the transfer of beta-barrel precursors from the TOM complex to the sorting and assembly machinery (SAM complex) of the outer membrane. Acts as a chaperone-like protein that protects the hydrophobic precursors from aggregation and guide them through the mitochondrial intermembrane space.</text>
</comment>
<evidence type="ECO:0000256" key="9">
    <source>
        <dbReference type="RuleBase" id="RU367043"/>
    </source>
</evidence>
<dbReference type="Pfam" id="PF02953">
    <property type="entry name" value="zf-Tim10_DDP"/>
    <property type="match status" value="1"/>
</dbReference>
<feature type="non-terminal residue" evidence="11">
    <location>
        <position position="1"/>
    </location>
</feature>
<dbReference type="GO" id="GO:0015031">
    <property type="term" value="P:protein transport"/>
    <property type="evidence" value="ECO:0007669"/>
    <property type="project" value="UniProtKB-KW"/>
</dbReference>
<comment type="subunit">
    <text evidence="9">Heterohexamer.</text>
</comment>
<keyword evidence="12" id="KW-1185">Reference proteome</keyword>
<dbReference type="InterPro" id="IPR035427">
    <property type="entry name" value="Tim10-like_dom_sf"/>
</dbReference>
<keyword evidence="3" id="KW-0479">Metal-binding</keyword>
<dbReference type="FunFam" id="1.10.287.810:FF:000007">
    <property type="entry name" value="Mitochondrial import inner membrane translocase"/>
    <property type="match status" value="1"/>
</dbReference>
<dbReference type="GO" id="GO:0005743">
    <property type="term" value="C:mitochondrial inner membrane"/>
    <property type="evidence" value="ECO:0000318"/>
    <property type="project" value="GO_Central"/>
</dbReference>